<dbReference type="AlphaFoldDB" id="A0AAN6P775"/>
<proteinExistence type="predicted"/>
<gene>
    <name evidence="2" type="ORF">C8A01DRAFT_21168</name>
</gene>
<keyword evidence="3" id="KW-1185">Reference proteome</keyword>
<protein>
    <submittedName>
        <fullName evidence="2">Kinetochore complex Sim4 subunit Fta1-domain-containing protein</fullName>
    </submittedName>
</protein>
<feature type="region of interest" description="Disordered" evidence="1">
    <location>
        <begin position="1"/>
        <end position="48"/>
    </location>
</feature>
<dbReference type="Proteomes" id="UP001303115">
    <property type="component" value="Unassembled WGS sequence"/>
</dbReference>
<organism evidence="2 3">
    <name type="scientific">Parachaetomium inaequale</name>
    <dbReference type="NCBI Taxonomy" id="2588326"/>
    <lineage>
        <taxon>Eukaryota</taxon>
        <taxon>Fungi</taxon>
        <taxon>Dikarya</taxon>
        <taxon>Ascomycota</taxon>
        <taxon>Pezizomycotina</taxon>
        <taxon>Sordariomycetes</taxon>
        <taxon>Sordariomycetidae</taxon>
        <taxon>Sordariales</taxon>
        <taxon>Chaetomiaceae</taxon>
        <taxon>Parachaetomium</taxon>
    </lineage>
</organism>
<name>A0AAN6P775_9PEZI</name>
<reference evidence="3" key="1">
    <citation type="journal article" date="2023" name="Mol. Phylogenet. Evol.">
        <title>Genome-scale phylogeny and comparative genomics of the fungal order Sordariales.</title>
        <authorList>
            <person name="Hensen N."/>
            <person name="Bonometti L."/>
            <person name="Westerberg I."/>
            <person name="Brannstrom I.O."/>
            <person name="Guillou S."/>
            <person name="Cros-Aarteil S."/>
            <person name="Calhoun S."/>
            <person name="Haridas S."/>
            <person name="Kuo A."/>
            <person name="Mondo S."/>
            <person name="Pangilinan J."/>
            <person name="Riley R."/>
            <person name="LaButti K."/>
            <person name="Andreopoulos B."/>
            <person name="Lipzen A."/>
            <person name="Chen C."/>
            <person name="Yan M."/>
            <person name="Daum C."/>
            <person name="Ng V."/>
            <person name="Clum A."/>
            <person name="Steindorff A."/>
            <person name="Ohm R.A."/>
            <person name="Martin F."/>
            <person name="Silar P."/>
            <person name="Natvig D.O."/>
            <person name="Lalanne C."/>
            <person name="Gautier V."/>
            <person name="Ament-Velasquez S.L."/>
            <person name="Kruys A."/>
            <person name="Hutchinson M.I."/>
            <person name="Powell A.J."/>
            <person name="Barry K."/>
            <person name="Miller A.N."/>
            <person name="Grigoriev I.V."/>
            <person name="Debuchy R."/>
            <person name="Gladieux P."/>
            <person name="Hiltunen Thoren M."/>
            <person name="Johannesson H."/>
        </authorList>
    </citation>
    <scope>NUCLEOTIDE SEQUENCE [LARGE SCALE GENOMIC DNA]</scope>
    <source>
        <strain evidence="3">CBS 284.82</strain>
    </source>
</reference>
<feature type="region of interest" description="Disordered" evidence="1">
    <location>
        <begin position="335"/>
        <end position="360"/>
    </location>
</feature>
<evidence type="ECO:0000313" key="2">
    <source>
        <dbReference type="EMBL" id="KAK4031658.1"/>
    </source>
</evidence>
<comment type="caution">
    <text evidence="2">The sequence shown here is derived from an EMBL/GenBank/DDBJ whole genome shotgun (WGS) entry which is preliminary data.</text>
</comment>
<dbReference type="EMBL" id="MU854736">
    <property type="protein sequence ID" value="KAK4031658.1"/>
    <property type="molecule type" value="Genomic_DNA"/>
</dbReference>
<dbReference type="Pfam" id="PF13092">
    <property type="entry name" value="CENP-L"/>
    <property type="match status" value="1"/>
</dbReference>
<evidence type="ECO:0000313" key="3">
    <source>
        <dbReference type="Proteomes" id="UP001303115"/>
    </source>
</evidence>
<sequence length="471" mass="51239">MPPKRRQPRPPDPEPEPPRPASPPPDRDGDQSPSEEEDDSIAEHSPLPFYNTTFSAHRVSPLYLGAESLTTNRLQILAQRLRDRLVGDVVRGVEVGVQAADREDSMIGRAGALERVEIAWVGLADVLGFSGEDVENSEAEDVEDGDGTTGWRQAVRAGELREKRALHISLRYEMASCTALMLPALLGDGKKSGVEGATTRFSVGGGADEMDWEHSVDPTHFLSLPLLLLRMPAPLKTIIGEFLSTTFDCRVSPMRLGTRSLVRSWEAWIRSAGLPSRGPLAKDMVLTLGFYISPSDPVPTQPSEEDAAAEQQQPLGLKSIDVIIPATELGKFATAGKRVAKTQGKQTASPTGWGWDNDPKKRRKLAGRLYEEGWEWRTASPEGRPPEHQPFTEALACYLKEHLGLNLFHPSVRVIKIACGGFAMSESRLKLFAPAGSGDAEGEGLPLLAQRGAVLELLGRLADKAQITVSV</sequence>
<dbReference type="InterPro" id="IPR025204">
    <property type="entry name" value="CENP-L"/>
</dbReference>
<evidence type="ECO:0000256" key="1">
    <source>
        <dbReference type="SAM" id="MobiDB-lite"/>
    </source>
</evidence>
<accession>A0AAN6P775</accession>